<evidence type="ECO:0000313" key="2">
    <source>
        <dbReference type="Proteomes" id="UP000238479"/>
    </source>
</evidence>
<evidence type="ECO:0008006" key="3">
    <source>
        <dbReference type="Google" id="ProtNLM"/>
    </source>
</evidence>
<comment type="caution">
    <text evidence="1">The sequence shown here is derived from an EMBL/GenBank/DDBJ whole genome shotgun (WGS) entry which is preliminary data.</text>
</comment>
<gene>
    <name evidence="1" type="ORF">RchiOBHm_Chr7g0208461</name>
</gene>
<dbReference type="EMBL" id="PDCK01000045">
    <property type="protein sequence ID" value="PRQ18656.1"/>
    <property type="molecule type" value="Genomic_DNA"/>
</dbReference>
<organism evidence="1 2">
    <name type="scientific">Rosa chinensis</name>
    <name type="common">China rose</name>
    <dbReference type="NCBI Taxonomy" id="74649"/>
    <lineage>
        <taxon>Eukaryota</taxon>
        <taxon>Viridiplantae</taxon>
        <taxon>Streptophyta</taxon>
        <taxon>Embryophyta</taxon>
        <taxon>Tracheophyta</taxon>
        <taxon>Spermatophyta</taxon>
        <taxon>Magnoliopsida</taxon>
        <taxon>eudicotyledons</taxon>
        <taxon>Gunneridae</taxon>
        <taxon>Pentapetalae</taxon>
        <taxon>rosids</taxon>
        <taxon>fabids</taxon>
        <taxon>Rosales</taxon>
        <taxon>Rosaceae</taxon>
        <taxon>Rosoideae</taxon>
        <taxon>Rosoideae incertae sedis</taxon>
        <taxon>Rosa</taxon>
    </lineage>
</organism>
<evidence type="ECO:0000313" key="1">
    <source>
        <dbReference type="EMBL" id="PRQ18656.1"/>
    </source>
</evidence>
<protein>
    <recommendedName>
        <fullName evidence="3">RNA-directed DNA polymerase</fullName>
    </recommendedName>
</protein>
<dbReference type="OMA" id="WWGNSEF"/>
<dbReference type="PANTHER" id="PTHR33116:SF86">
    <property type="entry name" value="REVERSE TRANSCRIPTASE DOMAIN-CONTAINING PROTEIN"/>
    <property type="match status" value="1"/>
</dbReference>
<dbReference type="Proteomes" id="UP000238479">
    <property type="component" value="Chromosome 7"/>
</dbReference>
<proteinExistence type="predicted"/>
<keyword evidence="2" id="KW-1185">Reference proteome</keyword>
<sequence>MSVFQLPIGVCEEINRCLAKYWWGKSGGKGIHWRKWDRLCFSKKDGGLGFRHYYKCGQRPHSL</sequence>
<dbReference type="Gramene" id="PRQ18656">
    <property type="protein sequence ID" value="PRQ18656"/>
    <property type="gene ID" value="RchiOBHm_Chr7g0208461"/>
</dbReference>
<dbReference type="AlphaFoldDB" id="A0A2P6P9P3"/>
<name>A0A2P6P9P3_ROSCH</name>
<reference evidence="1 2" key="1">
    <citation type="journal article" date="2018" name="Nat. Genet.">
        <title>The Rosa genome provides new insights in the design of modern roses.</title>
        <authorList>
            <person name="Bendahmane M."/>
        </authorList>
    </citation>
    <scope>NUCLEOTIDE SEQUENCE [LARGE SCALE GENOMIC DNA]</scope>
    <source>
        <strain evidence="2">cv. Old Blush</strain>
    </source>
</reference>
<dbReference type="PANTHER" id="PTHR33116">
    <property type="entry name" value="REVERSE TRANSCRIPTASE ZINC-BINDING DOMAIN-CONTAINING PROTEIN-RELATED-RELATED"/>
    <property type="match status" value="1"/>
</dbReference>
<accession>A0A2P6P9P3</accession>